<dbReference type="RefSeq" id="WP_334489349.1">
    <property type="nucleotide sequence ID" value="NZ_JAZHRV010000001.1"/>
</dbReference>
<dbReference type="EMBL" id="JAZHRV010000001">
    <property type="protein sequence ID" value="MEH2560315.1"/>
    <property type="molecule type" value="Genomic_DNA"/>
</dbReference>
<dbReference type="SUPFAM" id="SSF50475">
    <property type="entry name" value="FMN-binding split barrel"/>
    <property type="match status" value="1"/>
</dbReference>
<dbReference type="PANTHER" id="PTHR42815">
    <property type="entry name" value="FAD-BINDING, PUTATIVE (AFU_ORTHOLOGUE AFUA_6G07600)-RELATED"/>
    <property type="match status" value="1"/>
</dbReference>
<evidence type="ECO:0000259" key="1">
    <source>
        <dbReference type="Pfam" id="PF01243"/>
    </source>
</evidence>
<protein>
    <submittedName>
        <fullName evidence="2">PPOX class probable FMN-dependent enzyme</fullName>
    </submittedName>
</protein>
<dbReference type="Gene3D" id="2.30.110.10">
    <property type="entry name" value="Electron Transport, Fmn-binding Protein, Chain A"/>
    <property type="match status" value="1"/>
</dbReference>
<comment type="caution">
    <text evidence="2">The sequence shown here is derived from an EMBL/GenBank/DDBJ whole genome shotgun (WGS) entry which is preliminary data.</text>
</comment>
<reference evidence="2 3" key="1">
    <citation type="submission" date="2024-02" db="EMBL/GenBank/DDBJ databases">
        <title>Adaptive strategies in a cosmopolitan and abundant soil bacterium.</title>
        <authorList>
            <person name="Carini P."/>
        </authorList>
    </citation>
    <scope>NUCLEOTIDE SEQUENCE [LARGE SCALE GENOMIC DNA]</scope>
    <source>
        <strain evidence="2 3">AZCC 1608</strain>
    </source>
</reference>
<accession>A0ABU8BPA1</accession>
<sequence length="215" mass="23621">MAAISKLRERFRDVVSSEAEIRAVVGDPPRHSVAKVVTSIDPIARTFIEHAPFAFIASAGEAGLLDISPKGDSAGFVKVLDEQTLAVPDRLGNRRIETFRNVLRNPNVGMIFLIPGVTHTLRLSGKAIIVRDDALRHTMSVNGKAPNHVLVVAVEKVYAHCPKCMIRSGLWQPHTWGESSAVPTFAETLVAHAKTQESVEQMQVIIEKGNKERLY</sequence>
<gene>
    <name evidence="2" type="ORF">V1286_007844</name>
</gene>
<dbReference type="InterPro" id="IPR024029">
    <property type="entry name" value="Pyridox_Oxase_FMN-dep"/>
</dbReference>
<dbReference type="Proteomes" id="UP001364224">
    <property type="component" value="Unassembled WGS sequence"/>
</dbReference>
<evidence type="ECO:0000313" key="2">
    <source>
        <dbReference type="EMBL" id="MEH2560315.1"/>
    </source>
</evidence>
<dbReference type="Pfam" id="PF01243">
    <property type="entry name" value="PNPOx_N"/>
    <property type="match status" value="1"/>
</dbReference>
<keyword evidence="3" id="KW-1185">Reference proteome</keyword>
<dbReference type="InterPro" id="IPR012349">
    <property type="entry name" value="Split_barrel_FMN-bd"/>
</dbReference>
<dbReference type="InterPro" id="IPR011576">
    <property type="entry name" value="Pyridox_Oxase_N"/>
</dbReference>
<proteinExistence type="predicted"/>
<dbReference type="PANTHER" id="PTHR42815:SF2">
    <property type="entry name" value="FAD-BINDING, PUTATIVE (AFU_ORTHOLOGUE AFUA_6G07600)-RELATED"/>
    <property type="match status" value="1"/>
</dbReference>
<organism evidence="2 3">
    <name type="scientific">Bradyrhizobium algeriense</name>
    <dbReference type="NCBI Taxonomy" id="634784"/>
    <lineage>
        <taxon>Bacteria</taxon>
        <taxon>Pseudomonadati</taxon>
        <taxon>Pseudomonadota</taxon>
        <taxon>Alphaproteobacteria</taxon>
        <taxon>Hyphomicrobiales</taxon>
        <taxon>Nitrobacteraceae</taxon>
        <taxon>Bradyrhizobium</taxon>
    </lineage>
</organism>
<name>A0ABU8BPA1_9BRAD</name>
<evidence type="ECO:0000313" key="3">
    <source>
        <dbReference type="Proteomes" id="UP001364224"/>
    </source>
</evidence>
<dbReference type="NCBIfam" id="TIGR04025">
    <property type="entry name" value="PPOX_FMN_DR2398"/>
    <property type="match status" value="1"/>
</dbReference>
<feature type="domain" description="Pyridoxamine 5'-phosphate oxidase N-terminal" evidence="1">
    <location>
        <begin position="44"/>
        <end position="161"/>
    </location>
</feature>